<gene>
    <name evidence="1" type="ORF">FNU76_03800</name>
</gene>
<dbReference type="Proteomes" id="UP000317550">
    <property type="component" value="Chromosome"/>
</dbReference>
<sequence length="120" mass="14013">MYFVDRSIAVIKPKKPFLEWLNSLPENEVTLSLDDIRSDCTVLMIPEVNEQEDGIAYIDDMADKVFEMELASWAQDSKLWPKSRNLKTFWDWFDVEIHTVLMDSVDQDIHNSPTTDHGLH</sequence>
<evidence type="ECO:0000313" key="2">
    <source>
        <dbReference type="Proteomes" id="UP000317550"/>
    </source>
</evidence>
<dbReference type="KEGG" id="cari:FNU76_03800"/>
<protein>
    <recommendedName>
        <fullName evidence="3">VacJ</fullName>
    </recommendedName>
</protein>
<organism evidence="1 2">
    <name type="scientific">Chitinimonas arctica</name>
    <dbReference type="NCBI Taxonomy" id="2594795"/>
    <lineage>
        <taxon>Bacteria</taxon>
        <taxon>Pseudomonadati</taxon>
        <taxon>Pseudomonadota</taxon>
        <taxon>Betaproteobacteria</taxon>
        <taxon>Neisseriales</taxon>
        <taxon>Chitinibacteraceae</taxon>
        <taxon>Chitinimonas</taxon>
    </lineage>
</organism>
<dbReference type="RefSeq" id="WP_143856471.1">
    <property type="nucleotide sequence ID" value="NZ_CP041730.1"/>
</dbReference>
<dbReference type="OrthoDB" id="5431733at2"/>
<name>A0A516SBM8_9NEIS</name>
<reference evidence="2" key="1">
    <citation type="submission" date="2019-07" db="EMBL/GenBank/DDBJ databases">
        <title>Chitinimonas sp. nov., isolated from Ny-Alesund, arctica soil.</title>
        <authorList>
            <person name="Xu Q."/>
            <person name="Peng F."/>
        </authorList>
    </citation>
    <scope>NUCLEOTIDE SEQUENCE [LARGE SCALE GENOMIC DNA]</scope>
    <source>
        <strain evidence="2">R3-44</strain>
    </source>
</reference>
<proteinExistence type="predicted"/>
<accession>A0A516SBM8</accession>
<dbReference type="EMBL" id="CP041730">
    <property type="protein sequence ID" value="QDQ25546.1"/>
    <property type="molecule type" value="Genomic_DNA"/>
</dbReference>
<keyword evidence="2" id="KW-1185">Reference proteome</keyword>
<evidence type="ECO:0008006" key="3">
    <source>
        <dbReference type="Google" id="ProtNLM"/>
    </source>
</evidence>
<dbReference type="AlphaFoldDB" id="A0A516SBM8"/>
<evidence type="ECO:0000313" key="1">
    <source>
        <dbReference type="EMBL" id="QDQ25546.1"/>
    </source>
</evidence>